<comment type="caution">
    <text evidence="4">The sequence shown here is derived from an EMBL/GenBank/DDBJ whole genome shotgun (WGS) entry which is preliminary data.</text>
</comment>
<evidence type="ECO:0000256" key="2">
    <source>
        <dbReference type="SAM" id="MobiDB-lite"/>
    </source>
</evidence>
<dbReference type="GO" id="GO:0005975">
    <property type="term" value="P:carbohydrate metabolic process"/>
    <property type="evidence" value="ECO:0007669"/>
    <property type="project" value="InterPro"/>
</dbReference>
<feature type="compositionally biased region" description="Polar residues" evidence="2">
    <location>
        <begin position="17"/>
        <end position="34"/>
    </location>
</feature>
<evidence type="ECO:0000313" key="4">
    <source>
        <dbReference type="EMBL" id="NMW30487.1"/>
    </source>
</evidence>
<dbReference type="SUPFAM" id="SSF49899">
    <property type="entry name" value="Concanavalin A-like lectins/glucanases"/>
    <property type="match status" value="1"/>
</dbReference>
<proteinExistence type="inferred from homology"/>
<dbReference type="PROSITE" id="PS51762">
    <property type="entry name" value="GH16_2"/>
    <property type="match status" value="1"/>
</dbReference>
<dbReference type="Proteomes" id="UP000561181">
    <property type="component" value="Unassembled WGS sequence"/>
</dbReference>
<feature type="domain" description="GH16" evidence="3">
    <location>
        <begin position="29"/>
        <end position="295"/>
    </location>
</feature>
<reference evidence="4 5" key="1">
    <citation type="submission" date="2020-04" db="EMBL/GenBank/DDBJ databases">
        <authorList>
            <person name="Liu A."/>
        </authorList>
    </citation>
    <scope>NUCLEOTIDE SEQUENCE [LARGE SCALE GENOMIC DNA]</scope>
    <source>
        <strain evidence="4 5">RZ02</strain>
    </source>
</reference>
<dbReference type="Gene3D" id="2.60.120.200">
    <property type="match status" value="1"/>
</dbReference>
<dbReference type="AlphaFoldDB" id="A0A848QIN6"/>
<sequence>MTVFALIAAAVVSVQPATTNDPATQSPAKTSASLPKQEPHRPPNGYELVFSDEFNTDGLPDPKKWAYDTHRNKEGWYNNELQYYASERKENARVEGGILIIEARKETLDPAQFPDWGKQKYTSARLFTQGKAAWTYGFYEVRAKLPCQRGTWPAIWTLPEDPDVVWPNGGEIDIMEHVGFEPGVIHHSIHTKAFNFGRGTQQTTSHTLETACTNFHRYQLLWTPEFLLFGVDDAPKFLFKKKKTSVSRWPFDKPQHLLLNIAIGGDWGGRKGIDVDALPARMEIDHVRVYQLPASKD</sequence>
<dbReference type="GO" id="GO:0004553">
    <property type="term" value="F:hydrolase activity, hydrolyzing O-glycosyl compounds"/>
    <property type="evidence" value="ECO:0007669"/>
    <property type="project" value="InterPro"/>
</dbReference>
<evidence type="ECO:0000256" key="1">
    <source>
        <dbReference type="ARBA" id="ARBA00006865"/>
    </source>
</evidence>
<dbReference type="Pfam" id="PF00722">
    <property type="entry name" value="Glyco_hydro_16"/>
    <property type="match status" value="1"/>
</dbReference>
<name>A0A848QIN6_9SPHN</name>
<dbReference type="EMBL" id="JABCRE010000002">
    <property type="protein sequence ID" value="NMW30487.1"/>
    <property type="molecule type" value="Genomic_DNA"/>
</dbReference>
<evidence type="ECO:0000259" key="3">
    <source>
        <dbReference type="PROSITE" id="PS51762"/>
    </source>
</evidence>
<accession>A0A848QIN6</accession>
<gene>
    <name evidence="4" type="ORF">HKD42_00200</name>
</gene>
<organism evidence="4 5">
    <name type="scientific">Pontixanthobacter rizhaonensis</name>
    <dbReference type="NCBI Taxonomy" id="2730337"/>
    <lineage>
        <taxon>Bacteria</taxon>
        <taxon>Pseudomonadati</taxon>
        <taxon>Pseudomonadota</taxon>
        <taxon>Alphaproteobacteria</taxon>
        <taxon>Sphingomonadales</taxon>
        <taxon>Erythrobacteraceae</taxon>
        <taxon>Pontixanthobacter</taxon>
    </lineage>
</organism>
<dbReference type="PANTHER" id="PTHR10963:SF55">
    <property type="entry name" value="GLYCOSIDE HYDROLASE FAMILY 16 PROTEIN"/>
    <property type="match status" value="1"/>
</dbReference>
<evidence type="ECO:0000313" key="5">
    <source>
        <dbReference type="Proteomes" id="UP000561181"/>
    </source>
</evidence>
<dbReference type="PANTHER" id="PTHR10963">
    <property type="entry name" value="GLYCOSYL HYDROLASE-RELATED"/>
    <property type="match status" value="1"/>
</dbReference>
<keyword evidence="5" id="KW-1185">Reference proteome</keyword>
<dbReference type="CDD" id="cd08023">
    <property type="entry name" value="GH16_laminarinase_like"/>
    <property type="match status" value="1"/>
</dbReference>
<feature type="region of interest" description="Disordered" evidence="2">
    <location>
        <begin position="17"/>
        <end position="44"/>
    </location>
</feature>
<dbReference type="InterPro" id="IPR050546">
    <property type="entry name" value="Glycosyl_Hydrlase_16"/>
</dbReference>
<comment type="similarity">
    <text evidence="1">Belongs to the glycosyl hydrolase 16 family.</text>
</comment>
<keyword evidence="4" id="KW-0378">Hydrolase</keyword>
<dbReference type="InterPro" id="IPR013320">
    <property type="entry name" value="ConA-like_dom_sf"/>
</dbReference>
<dbReference type="InterPro" id="IPR000757">
    <property type="entry name" value="Beta-glucanase-like"/>
</dbReference>
<protein>
    <submittedName>
        <fullName evidence="4">Glycoside hydrolase family 16 protein</fullName>
    </submittedName>
</protein>